<accession>A0A5N5SXW0</accession>
<reference evidence="1 2" key="1">
    <citation type="journal article" date="2019" name="PLoS Biol.">
        <title>Sex chromosomes control vertical transmission of feminizing Wolbachia symbionts in an isopod.</title>
        <authorList>
            <person name="Becking T."/>
            <person name="Chebbi M.A."/>
            <person name="Giraud I."/>
            <person name="Moumen B."/>
            <person name="Laverre T."/>
            <person name="Caubet Y."/>
            <person name="Peccoud J."/>
            <person name="Gilbert C."/>
            <person name="Cordaux R."/>
        </authorList>
    </citation>
    <scope>NUCLEOTIDE SEQUENCE [LARGE SCALE GENOMIC DNA]</scope>
    <source>
        <strain evidence="1">ANa2</strain>
        <tissue evidence="1">Whole body excluding digestive tract and cuticle</tissue>
    </source>
</reference>
<name>A0A5N5SXW0_9CRUS</name>
<dbReference type="EMBL" id="SEYY01019043">
    <property type="protein sequence ID" value="KAB7498738.1"/>
    <property type="molecule type" value="Genomic_DNA"/>
</dbReference>
<proteinExistence type="predicted"/>
<sequence>MTEANMKQVVHHAAITLLTFNVLKELVTVSEDTPRDEFVTKESMNFPLSHMYLKYLGDDALDNLRREIKEVLIEIHNEELKN</sequence>
<protein>
    <submittedName>
        <fullName evidence="1">Uncharacterized protein</fullName>
    </submittedName>
</protein>
<dbReference type="Proteomes" id="UP000326759">
    <property type="component" value="Unassembled WGS sequence"/>
</dbReference>
<keyword evidence="2" id="KW-1185">Reference proteome</keyword>
<gene>
    <name evidence="1" type="ORF">Anas_07947</name>
</gene>
<evidence type="ECO:0000313" key="1">
    <source>
        <dbReference type="EMBL" id="KAB7498738.1"/>
    </source>
</evidence>
<dbReference type="AlphaFoldDB" id="A0A5N5SXW0"/>
<evidence type="ECO:0000313" key="2">
    <source>
        <dbReference type="Proteomes" id="UP000326759"/>
    </source>
</evidence>
<organism evidence="1 2">
    <name type="scientific">Armadillidium nasatum</name>
    <dbReference type="NCBI Taxonomy" id="96803"/>
    <lineage>
        <taxon>Eukaryota</taxon>
        <taxon>Metazoa</taxon>
        <taxon>Ecdysozoa</taxon>
        <taxon>Arthropoda</taxon>
        <taxon>Crustacea</taxon>
        <taxon>Multicrustacea</taxon>
        <taxon>Malacostraca</taxon>
        <taxon>Eumalacostraca</taxon>
        <taxon>Peracarida</taxon>
        <taxon>Isopoda</taxon>
        <taxon>Oniscidea</taxon>
        <taxon>Crinocheta</taxon>
        <taxon>Armadillidiidae</taxon>
        <taxon>Armadillidium</taxon>
    </lineage>
</organism>
<comment type="caution">
    <text evidence="1">The sequence shown here is derived from an EMBL/GenBank/DDBJ whole genome shotgun (WGS) entry which is preliminary data.</text>
</comment>